<dbReference type="RefSeq" id="WP_394300537.1">
    <property type="nucleotide sequence ID" value="NZ_JBHMQT010000012.1"/>
</dbReference>
<keyword evidence="2" id="KW-1185">Reference proteome</keyword>
<sequence>MSTKPITISVDEDLHLYVLAEVERGKARSVSAYINDALTRRVEADRQADAAWRAAVEKARQDAESVERAQRRTRKARQIFNAR</sequence>
<gene>
    <name evidence="1" type="ORF">ACFHYQ_08440</name>
</gene>
<proteinExistence type="predicted"/>
<evidence type="ECO:0000313" key="2">
    <source>
        <dbReference type="Proteomes" id="UP001589870"/>
    </source>
</evidence>
<protein>
    <submittedName>
        <fullName evidence="1">Uncharacterized protein</fullName>
    </submittedName>
</protein>
<evidence type="ECO:0000313" key="1">
    <source>
        <dbReference type="EMBL" id="MFC0862323.1"/>
    </source>
</evidence>
<dbReference type="Proteomes" id="UP001589870">
    <property type="component" value="Unassembled WGS sequence"/>
</dbReference>
<accession>A0ABV6U1N5</accession>
<name>A0ABV6U1N5_9ACTN</name>
<organism evidence="1 2">
    <name type="scientific">Sphaerimonospora cavernae</name>
    <dbReference type="NCBI Taxonomy" id="1740611"/>
    <lineage>
        <taxon>Bacteria</taxon>
        <taxon>Bacillati</taxon>
        <taxon>Actinomycetota</taxon>
        <taxon>Actinomycetes</taxon>
        <taxon>Streptosporangiales</taxon>
        <taxon>Streptosporangiaceae</taxon>
        <taxon>Sphaerimonospora</taxon>
    </lineage>
</organism>
<comment type="caution">
    <text evidence="1">The sequence shown here is derived from an EMBL/GenBank/DDBJ whole genome shotgun (WGS) entry which is preliminary data.</text>
</comment>
<dbReference type="EMBL" id="JBHMQT010000012">
    <property type="protein sequence ID" value="MFC0862323.1"/>
    <property type="molecule type" value="Genomic_DNA"/>
</dbReference>
<reference evidence="1 2" key="1">
    <citation type="submission" date="2024-09" db="EMBL/GenBank/DDBJ databases">
        <authorList>
            <person name="Sun Q."/>
            <person name="Mori K."/>
        </authorList>
    </citation>
    <scope>NUCLEOTIDE SEQUENCE [LARGE SCALE GENOMIC DNA]</scope>
    <source>
        <strain evidence="1 2">TBRC 1851</strain>
    </source>
</reference>